<gene>
    <name evidence="1" type="ORF">EW146_g895</name>
</gene>
<dbReference type="OrthoDB" id="5599163at2759"/>
<dbReference type="Proteomes" id="UP000310158">
    <property type="component" value="Unassembled WGS sequence"/>
</dbReference>
<sequence length="119" mass="13124">MLIPPGIYDKVCDVICIKIAAGVYEPSNSSYCSRWFIIIKKDGSSLRLVHSLEPLNAVTIQHSGIPPYTDQITEQFTSYACGGMLNLYIGYNKQTLAESSTIIQPFKLPMACFALSLSL</sequence>
<dbReference type="InterPro" id="IPR043128">
    <property type="entry name" value="Rev_trsase/Diguanyl_cyclase"/>
</dbReference>
<comment type="caution">
    <text evidence="1">The sequence shown here is derived from an EMBL/GenBank/DDBJ whole genome shotgun (WGS) entry which is preliminary data.</text>
</comment>
<evidence type="ECO:0000313" key="1">
    <source>
        <dbReference type="EMBL" id="THH20449.1"/>
    </source>
</evidence>
<evidence type="ECO:0000313" key="2">
    <source>
        <dbReference type="Proteomes" id="UP000310158"/>
    </source>
</evidence>
<dbReference type="Gene3D" id="3.30.70.270">
    <property type="match status" value="1"/>
</dbReference>
<dbReference type="AlphaFoldDB" id="A0A4S4M5K1"/>
<organism evidence="1 2">
    <name type="scientific">Bondarzewia mesenterica</name>
    <dbReference type="NCBI Taxonomy" id="1095465"/>
    <lineage>
        <taxon>Eukaryota</taxon>
        <taxon>Fungi</taxon>
        <taxon>Dikarya</taxon>
        <taxon>Basidiomycota</taxon>
        <taxon>Agaricomycotina</taxon>
        <taxon>Agaricomycetes</taxon>
        <taxon>Russulales</taxon>
        <taxon>Bondarzewiaceae</taxon>
        <taxon>Bondarzewia</taxon>
    </lineage>
</organism>
<protein>
    <submittedName>
        <fullName evidence="1">Uncharacterized protein</fullName>
    </submittedName>
</protein>
<keyword evidence="2" id="KW-1185">Reference proteome</keyword>
<dbReference type="InterPro" id="IPR043502">
    <property type="entry name" value="DNA/RNA_pol_sf"/>
</dbReference>
<reference evidence="1 2" key="1">
    <citation type="submission" date="2019-02" db="EMBL/GenBank/DDBJ databases">
        <title>Genome sequencing of the rare red list fungi Bondarzewia mesenterica.</title>
        <authorList>
            <person name="Buettner E."/>
            <person name="Kellner H."/>
        </authorList>
    </citation>
    <scope>NUCLEOTIDE SEQUENCE [LARGE SCALE GENOMIC DNA]</scope>
    <source>
        <strain evidence="1 2">DSM 108281</strain>
    </source>
</reference>
<dbReference type="SUPFAM" id="SSF56672">
    <property type="entry name" value="DNA/RNA polymerases"/>
    <property type="match status" value="1"/>
</dbReference>
<proteinExistence type="predicted"/>
<dbReference type="EMBL" id="SGPL01000021">
    <property type="protein sequence ID" value="THH20449.1"/>
    <property type="molecule type" value="Genomic_DNA"/>
</dbReference>
<accession>A0A4S4M5K1</accession>
<name>A0A4S4M5K1_9AGAM</name>
<dbReference type="Gene3D" id="3.10.10.10">
    <property type="entry name" value="HIV Type 1 Reverse Transcriptase, subunit A, domain 1"/>
    <property type="match status" value="1"/>
</dbReference>